<dbReference type="PRINTS" id="PR00384">
    <property type="entry name" value="OPIOIDR"/>
</dbReference>
<dbReference type="GeneID" id="110973953"/>
<gene>
    <name evidence="15" type="primary">LOC110973953</name>
</gene>
<evidence type="ECO:0000313" key="14">
    <source>
        <dbReference type="Proteomes" id="UP000694845"/>
    </source>
</evidence>
<evidence type="ECO:0000256" key="1">
    <source>
        <dbReference type="ARBA" id="ARBA00004651"/>
    </source>
</evidence>
<keyword evidence="4 12" id="KW-1133">Transmembrane helix</keyword>
<dbReference type="GO" id="GO:0043005">
    <property type="term" value="C:neuron projection"/>
    <property type="evidence" value="ECO:0007669"/>
    <property type="project" value="TreeGrafter"/>
</dbReference>
<dbReference type="InterPro" id="IPR001418">
    <property type="entry name" value="Opioid_rcpt"/>
</dbReference>
<dbReference type="OMA" id="QEDFQTC"/>
<feature type="transmembrane region" description="Helical" evidence="12">
    <location>
        <begin position="284"/>
        <end position="311"/>
    </location>
</feature>
<dbReference type="GO" id="GO:0004985">
    <property type="term" value="F:G protein-coupled opioid receptor activity"/>
    <property type="evidence" value="ECO:0007669"/>
    <property type="project" value="InterPro"/>
</dbReference>
<sequence length="344" mass="38625">MDDTTPWPNFSFNCTQGNLTVGNCTDDEDGAGQPYWGGIVSGVFLLIVCVMGLIGNTTVIFVVLRYAKMKTVTNSYILNLAIADDLFMIALVFLSVATIAGNYWMFGPVMCHVVYAIDGLNMFTSVFCLTAMSMDRYVAVCHARRVRGYRTLRLAICVNIGVWVLALAAASPMNIVTRYDADGLLCHFNFNAVFGDDDYAVDVTQKLFMIYTSLMGFVIPLIIISVCYSSIVVRLKKIGARTGKMKKSRKVNRLVFFVVLAFFMCWWPFYVWRTVVVFVPIRQHWSVLVSDFTMCLSYLNSCANPLLYGFLSGNFKKSFKKVWSCSAEEVMNGPRRTPPPAQPM</sequence>
<evidence type="ECO:0000256" key="10">
    <source>
        <dbReference type="ARBA" id="ARBA00023288"/>
    </source>
</evidence>
<keyword evidence="14" id="KW-1185">Reference proteome</keyword>
<dbReference type="AlphaFoldDB" id="A0A8B7XJD5"/>
<dbReference type="Proteomes" id="UP000694845">
    <property type="component" value="Unplaced"/>
</dbReference>
<evidence type="ECO:0000259" key="13">
    <source>
        <dbReference type="PROSITE" id="PS50262"/>
    </source>
</evidence>
<dbReference type="GO" id="GO:0005886">
    <property type="term" value="C:plasma membrane"/>
    <property type="evidence" value="ECO:0007669"/>
    <property type="project" value="UniProtKB-SubCell"/>
</dbReference>
<dbReference type="PROSITE" id="PS00237">
    <property type="entry name" value="G_PROTEIN_RECEP_F1_1"/>
    <property type="match status" value="1"/>
</dbReference>
<evidence type="ECO:0000256" key="6">
    <source>
        <dbReference type="ARBA" id="ARBA00023136"/>
    </source>
</evidence>
<organism evidence="14 15">
    <name type="scientific">Acanthaster planci</name>
    <name type="common">Crown-of-thorns starfish</name>
    <dbReference type="NCBI Taxonomy" id="133434"/>
    <lineage>
        <taxon>Eukaryota</taxon>
        <taxon>Metazoa</taxon>
        <taxon>Echinodermata</taxon>
        <taxon>Eleutherozoa</taxon>
        <taxon>Asterozoa</taxon>
        <taxon>Asteroidea</taxon>
        <taxon>Valvatacea</taxon>
        <taxon>Valvatida</taxon>
        <taxon>Acanthasteridae</taxon>
        <taxon>Acanthaster</taxon>
    </lineage>
</organism>
<dbReference type="GO" id="GO:0042923">
    <property type="term" value="F:neuropeptide binding"/>
    <property type="evidence" value="ECO:0007669"/>
    <property type="project" value="TreeGrafter"/>
</dbReference>
<dbReference type="PANTHER" id="PTHR24229">
    <property type="entry name" value="NEUROPEPTIDES RECEPTOR"/>
    <property type="match status" value="1"/>
</dbReference>
<keyword evidence="5 11" id="KW-0297">G-protein coupled receptor</keyword>
<accession>A0A8B7XJD5</accession>
<dbReference type="SUPFAM" id="SSF81321">
    <property type="entry name" value="Family A G protein-coupled receptor-like"/>
    <property type="match status" value="1"/>
</dbReference>
<evidence type="ECO:0000256" key="9">
    <source>
        <dbReference type="ARBA" id="ARBA00023224"/>
    </source>
</evidence>
<feature type="transmembrane region" description="Helical" evidence="12">
    <location>
        <begin position="208"/>
        <end position="233"/>
    </location>
</feature>
<dbReference type="KEGG" id="aplc:110973953"/>
<evidence type="ECO:0000256" key="2">
    <source>
        <dbReference type="ARBA" id="ARBA00022475"/>
    </source>
</evidence>
<keyword evidence="9 11" id="KW-0807">Transducer</keyword>
<evidence type="ECO:0000256" key="7">
    <source>
        <dbReference type="ARBA" id="ARBA00023139"/>
    </source>
</evidence>
<dbReference type="RefSeq" id="XP_022080909.1">
    <property type="nucleotide sequence ID" value="XM_022225217.1"/>
</dbReference>
<evidence type="ECO:0000256" key="12">
    <source>
        <dbReference type="SAM" id="Phobius"/>
    </source>
</evidence>
<dbReference type="PANTHER" id="PTHR24229:SF40">
    <property type="entry name" value="ALLATOSTATIN C RECEPTOR 1-RELATED"/>
    <property type="match status" value="1"/>
</dbReference>
<evidence type="ECO:0000256" key="5">
    <source>
        <dbReference type="ARBA" id="ARBA00023040"/>
    </source>
</evidence>
<keyword evidence="3 11" id="KW-0812">Transmembrane</keyword>
<dbReference type="SMART" id="SM01381">
    <property type="entry name" value="7TM_GPCR_Srsx"/>
    <property type="match status" value="1"/>
</dbReference>
<evidence type="ECO:0000256" key="8">
    <source>
        <dbReference type="ARBA" id="ARBA00023170"/>
    </source>
</evidence>
<feature type="transmembrane region" description="Helical" evidence="12">
    <location>
        <begin position="152"/>
        <end position="170"/>
    </location>
</feature>
<evidence type="ECO:0000256" key="4">
    <source>
        <dbReference type="ARBA" id="ARBA00022989"/>
    </source>
</evidence>
<comment type="similarity">
    <text evidence="11">Belongs to the G-protein coupled receptor 1 family.</text>
</comment>
<dbReference type="Gene3D" id="1.20.1070.10">
    <property type="entry name" value="Rhodopsin 7-helix transmembrane proteins"/>
    <property type="match status" value="1"/>
</dbReference>
<reference evidence="15" key="1">
    <citation type="submission" date="2025-08" db="UniProtKB">
        <authorList>
            <consortium name="RefSeq"/>
        </authorList>
    </citation>
    <scope>IDENTIFICATION</scope>
</reference>
<dbReference type="OrthoDB" id="6076970at2759"/>
<feature type="transmembrane region" description="Helical" evidence="12">
    <location>
        <begin position="112"/>
        <end position="132"/>
    </location>
</feature>
<dbReference type="PROSITE" id="PS50262">
    <property type="entry name" value="G_PROTEIN_RECEP_F1_2"/>
    <property type="match status" value="1"/>
</dbReference>
<dbReference type="Pfam" id="PF00001">
    <property type="entry name" value="7tm_1"/>
    <property type="match status" value="1"/>
</dbReference>
<evidence type="ECO:0000256" key="3">
    <source>
        <dbReference type="ARBA" id="ARBA00022692"/>
    </source>
</evidence>
<dbReference type="InterPro" id="IPR000276">
    <property type="entry name" value="GPCR_Rhodpsn"/>
</dbReference>
<evidence type="ECO:0000313" key="15">
    <source>
        <dbReference type="RefSeq" id="XP_022080909.1"/>
    </source>
</evidence>
<dbReference type="GO" id="GO:0007218">
    <property type="term" value="P:neuropeptide signaling pathway"/>
    <property type="evidence" value="ECO:0007669"/>
    <property type="project" value="TreeGrafter"/>
</dbReference>
<dbReference type="PRINTS" id="PR00237">
    <property type="entry name" value="GPCRRHODOPSN"/>
</dbReference>
<feature type="transmembrane region" description="Helical" evidence="12">
    <location>
        <begin position="254"/>
        <end position="272"/>
    </location>
</feature>
<keyword evidence="8 11" id="KW-0675">Receptor</keyword>
<evidence type="ECO:0000256" key="11">
    <source>
        <dbReference type="RuleBase" id="RU000688"/>
    </source>
</evidence>
<feature type="transmembrane region" description="Helical" evidence="12">
    <location>
        <begin position="35"/>
        <end position="64"/>
    </location>
</feature>
<feature type="transmembrane region" description="Helical" evidence="12">
    <location>
        <begin position="76"/>
        <end position="100"/>
    </location>
</feature>
<keyword evidence="7" id="KW-0564">Palmitate</keyword>
<dbReference type="InterPro" id="IPR017452">
    <property type="entry name" value="GPCR_Rhodpsn_7TM"/>
</dbReference>
<proteinExistence type="inferred from homology"/>
<keyword evidence="6 12" id="KW-0472">Membrane</keyword>
<keyword evidence="10" id="KW-0449">Lipoprotein</keyword>
<feature type="domain" description="G-protein coupled receptors family 1 profile" evidence="13">
    <location>
        <begin position="55"/>
        <end position="308"/>
    </location>
</feature>
<protein>
    <submittedName>
        <fullName evidence="15">Somatostatin receptor type 2-like</fullName>
    </submittedName>
</protein>
<name>A0A8B7XJD5_ACAPL</name>
<comment type="subcellular location">
    <subcellularLocation>
        <location evidence="1">Cell membrane</location>
        <topology evidence="1">Multi-pass membrane protein</topology>
    </subcellularLocation>
</comment>
<keyword evidence="2" id="KW-1003">Cell membrane</keyword>